<feature type="region of interest" description="Disordered" evidence="1">
    <location>
        <begin position="1081"/>
        <end position="1142"/>
    </location>
</feature>
<feature type="region of interest" description="Disordered" evidence="1">
    <location>
        <begin position="447"/>
        <end position="522"/>
    </location>
</feature>
<feature type="compositionally biased region" description="Polar residues" evidence="1">
    <location>
        <begin position="204"/>
        <end position="219"/>
    </location>
</feature>
<feature type="compositionally biased region" description="Low complexity" evidence="1">
    <location>
        <begin position="58"/>
        <end position="92"/>
    </location>
</feature>
<proteinExistence type="predicted"/>
<feature type="region of interest" description="Disordered" evidence="1">
    <location>
        <begin position="822"/>
        <end position="887"/>
    </location>
</feature>
<feature type="compositionally biased region" description="Low complexity" evidence="1">
    <location>
        <begin position="1124"/>
        <end position="1140"/>
    </location>
</feature>
<feature type="compositionally biased region" description="Polar residues" evidence="1">
    <location>
        <begin position="129"/>
        <end position="138"/>
    </location>
</feature>
<feature type="region of interest" description="Disordered" evidence="1">
    <location>
        <begin position="908"/>
        <end position="1052"/>
    </location>
</feature>
<feature type="compositionally biased region" description="Polar residues" evidence="1">
    <location>
        <begin position="448"/>
        <end position="462"/>
    </location>
</feature>
<comment type="caution">
    <text evidence="2">The sequence shown here is derived from an EMBL/GenBank/DDBJ whole genome shotgun (WGS) entry which is preliminary data.</text>
</comment>
<feature type="region of interest" description="Disordered" evidence="1">
    <location>
        <begin position="398"/>
        <end position="426"/>
    </location>
</feature>
<feature type="region of interest" description="Disordered" evidence="1">
    <location>
        <begin position="1209"/>
        <end position="1303"/>
    </location>
</feature>
<sequence>MASNRGRHSLTAPGRSYPSSSPSTATSPPTSKTFSSQQQQQQRPRRRDPIIITKGAGTSSMSSSISSATATSSSTSSSFSSSSSSYTSSTLSQQQYHNEVPSAFRRSMSPIGGAANAMRNFLRRKRGNTSDGNNNQITAGGDMEAVSPHDQAPLSQHQQHRVQQQQQQQRPSLTMQSFVLVGGVDFTTTTTPTTIYDIDAGSFSDSESVSASRCQSPVSGSLPSSITNLSTSSPSATTSTFSQAMKSRFGRDRTPTRPSTPTPGTPTGTGTPTVLSPSSSFRRSRSRNPSAPATETLAHDTATGTTSVTGGGALLASMRKKLNRRSLSADSVPIPSSSKPSTPSSLPRPHKTTGQAQAQAQKLALANAQGGAGREKRGAGGGGGDISIGMSMHFSGSTVGGSVLRPPNNSNSIKYKNSGGKGAAGGRETVAFQDARNEVSGGSALAISRQQGANSGNNNTEKSGGRNNKNNNGVDDDDLDALDISGDSTLRSSDLSSQSLDPADISTTAADNLDDDSEKQQQLSDRLYQRQQKVNRLKLQQNSIEFLSAERARTRPRDGVPSVMSKKTLRRRSDSTLFSSITVNGSSVALDTSLALEDLEKEIRALKTNGALLHPILTTVGHLKTEPSTCELPGKGRLVVPPRREAKIMLVSSSALPTQFYDATKTRNVLRTYLTSPGLEFDEMIEYGFPSEAFMDDGDLDDNNGDHLASENSLRLKASAAELAPSCRFLTLRITLTPWHARADESTLYGPRNTVGRQLQFKAMVNRFFSRSGSTTTAAPLMSPSPPVALVGGIASPKINSQRLANTLPTSVSLSALDAAAAGGPVTPVSSPRPPNRAVTTGRRTPSGSRVNSRASSPGRDRPNPSSSQRASPAATEHCGSNVITPLLPSHIQSPNYVSSRAIPTTTTITTAEGEHSTPRIGRRLFSPTPSSSSSHSMIPLPVGTGSSSQPPRKGSLSALSLPLGSQQQQTPAFASSSFTTHAPMVPPRRKGSSPALFFTSPPSSPSNHGLRSATSTGGREVYPSPSSRAAALTYGFSPPPRRPSDQSDSISASLASARGLNTSGTGGQYIHYVDTTLDGRPLRDKADTEPHAHNQRQNPLRYPHSIHIKQQQQTASSSPPSPSSFSSSGSRSRQGSHSRLPVFDHSNHIQQPQSISLPFSEQGSEEQIFECYHVVGLDNIYRNNNKTSRQPPSTTSSAVEKRIHPLQAVSQQQQQQLPMRQGTKASHFSSRREGGGKGDYDESHGGMLASSAMSSGDSLVAVEQTPLSAAPPRIQAKNQRRPGGFIGPTVSRTRPVGSTERVPHRQNYTTIARREEDEMDECEVHVGDISFVDGLEDLDDDEEQQQGEREAVAAAGIGGCWRPIACHQTSTMKTFAFP</sequence>
<gene>
    <name evidence="2" type="ORF">BGZ96_000942</name>
</gene>
<feature type="region of interest" description="Disordered" evidence="1">
    <location>
        <begin position="125"/>
        <end position="171"/>
    </location>
</feature>
<feature type="compositionally biased region" description="Low complexity" evidence="1">
    <location>
        <begin position="927"/>
        <end position="942"/>
    </location>
</feature>
<feature type="compositionally biased region" description="Basic and acidic residues" evidence="1">
    <location>
        <begin position="1081"/>
        <end position="1093"/>
    </location>
</feature>
<dbReference type="Proteomes" id="UP001194696">
    <property type="component" value="Unassembled WGS sequence"/>
</dbReference>
<feature type="region of interest" description="Disordered" evidence="1">
    <location>
        <begin position="204"/>
        <end position="310"/>
    </location>
</feature>
<feature type="compositionally biased region" description="Low complexity" evidence="1">
    <location>
        <begin position="161"/>
        <end position="170"/>
    </location>
</feature>
<feature type="compositionally biased region" description="Low complexity" evidence="1">
    <location>
        <begin position="331"/>
        <end position="347"/>
    </location>
</feature>
<feature type="region of interest" description="Disordered" evidence="1">
    <location>
        <begin position="324"/>
        <end position="385"/>
    </location>
</feature>
<feature type="compositionally biased region" description="Low complexity" evidence="1">
    <location>
        <begin position="265"/>
        <end position="281"/>
    </location>
</feature>
<reference evidence="2 3" key="1">
    <citation type="journal article" date="2020" name="Fungal Divers.">
        <title>Resolving the Mortierellaceae phylogeny through synthesis of multi-gene phylogenetics and phylogenomics.</title>
        <authorList>
            <person name="Vandepol N."/>
            <person name="Liber J."/>
            <person name="Desiro A."/>
            <person name="Na H."/>
            <person name="Kennedy M."/>
            <person name="Barry K."/>
            <person name="Grigoriev I.V."/>
            <person name="Miller A.N."/>
            <person name="O'Donnell K."/>
            <person name="Stajich J.E."/>
            <person name="Bonito G."/>
        </authorList>
    </citation>
    <scope>NUCLEOTIDE SEQUENCE [LARGE SCALE GENOMIC DNA]</scope>
    <source>
        <strain evidence="2 3">AD045</strain>
    </source>
</reference>
<feature type="compositionally biased region" description="Low complexity" evidence="1">
    <location>
        <begin position="482"/>
        <end position="501"/>
    </location>
</feature>
<evidence type="ECO:0000313" key="3">
    <source>
        <dbReference type="Proteomes" id="UP001194696"/>
    </source>
</evidence>
<evidence type="ECO:0000313" key="2">
    <source>
        <dbReference type="EMBL" id="KAG0282006.1"/>
    </source>
</evidence>
<feature type="compositionally biased region" description="Low complexity" evidence="1">
    <location>
        <begin position="956"/>
        <end position="970"/>
    </location>
</feature>
<feature type="region of interest" description="Disordered" evidence="1">
    <location>
        <begin position="1"/>
        <end position="97"/>
    </location>
</feature>
<feature type="compositionally biased region" description="Low complexity" evidence="1">
    <location>
        <begin position="15"/>
        <end position="42"/>
    </location>
</feature>
<keyword evidence="3" id="KW-1185">Reference proteome</keyword>
<organism evidence="2 3">
    <name type="scientific">Linnemannia gamsii</name>
    <dbReference type="NCBI Taxonomy" id="64522"/>
    <lineage>
        <taxon>Eukaryota</taxon>
        <taxon>Fungi</taxon>
        <taxon>Fungi incertae sedis</taxon>
        <taxon>Mucoromycota</taxon>
        <taxon>Mortierellomycotina</taxon>
        <taxon>Mortierellomycetes</taxon>
        <taxon>Mortierellales</taxon>
        <taxon>Mortierellaceae</taxon>
        <taxon>Linnemannia</taxon>
    </lineage>
</organism>
<feature type="compositionally biased region" description="Basic and acidic residues" evidence="1">
    <location>
        <begin position="1231"/>
        <end position="1245"/>
    </location>
</feature>
<accession>A0ABQ7JN31</accession>
<dbReference type="EMBL" id="JAAAIM010001141">
    <property type="protein sequence ID" value="KAG0282006.1"/>
    <property type="molecule type" value="Genomic_DNA"/>
</dbReference>
<feature type="compositionally biased region" description="Low complexity" evidence="1">
    <location>
        <begin position="221"/>
        <end position="242"/>
    </location>
</feature>
<feature type="compositionally biased region" description="Low complexity" evidence="1">
    <location>
        <begin position="354"/>
        <end position="369"/>
    </location>
</feature>
<feature type="compositionally biased region" description="Low complexity" evidence="1">
    <location>
        <begin position="1246"/>
        <end position="1260"/>
    </location>
</feature>
<name>A0ABQ7JN31_9FUNG</name>
<feature type="compositionally biased region" description="Polar residues" evidence="1">
    <location>
        <begin position="971"/>
        <end position="981"/>
    </location>
</feature>
<feature type="compositionally biased region" description="Polar residues" evidence="1">
    <location>
        <begin position="1006"/>
        <end position="1018"/>
    </location>
</feature>
<feature type="compositionally biased region" description="Polar residues" evidence="1">
    <location>
        <begin position="838"/>
        <end position="856"/>
    </location>
</feature>
<evidence type="ECO:0000256" key="1">
    <source>
        <dbReference type="SAM" id="MobiDB-lite"/>
    </source>
</evidence>
<protein>
    <submittedName>
        <fullName evidence="2">Uncharacterized protein</fullName>
    </submittedName>
</protein>